<dbReference type="GO" id="GO:0032993">
    <property type="term" value="C:protein-DNA complex"/>
    <property type="evidence" value="ECO:0007669"/>
    <property type="project" value="TreeGrafter"/>
</dbReference>
<evidence type="ECO:0000259" key="7">
    <source>
        <dbReference type="SMART" id="SM01009"/>
    </source>
</evidence>
<dbReference type="Gene3D" id="3.30.310.20">
    <property type="entry name" value="DNA-3-methyladenine glycosylase AlkA, N-terminal domain"/>
    <property type="match status" value="1"/>
</dbReference>
<dbReference type="EC" id="3.2.2.21" evidence="2"/>
<feature type="domain" description="DNA-3-methyladenine glycosylase AlkA N-terminal" evidence="7">
    <location>
        <begin position="10"/>
        <end position="129"/>
    </location>
</feature>
<protein>
    <recommendedName>
        <fullName evidence="2">DNA-3-methyladenine glycosylase II</fullName>
        <ecNumber evidence="2">3.2.2.21</ecNumber>
    </recommendedName>
</protein>
<dbReference type="InterPro" id="IPR051912">
    <property type="entry name" value="Alkylbase_DNA_Glycosylase/TA"/>
</dbReference>
<comment type="catalytic activity">
    <reaction evidence="1">
        <text>Hydrolysis of alkylated DNA, releasing 3-methyladenine, 3-methylguanine, 7-methylguanine and 7-methyladenine.</text>
        <dbReference type="EC" id="3.2.2.21"/>
    </reaction>
</comment>
<evidence type="ECO:0000313" key="9">
    <source>
        <dbReference type="Proteomes" id="UP000007392"/>
    </source>
</evidence>
<accession>I0BN11</accession>
<keyword evidence="5" id="KW-0234">DNA repair</keyword>
<dbReference type="RefSeq" id="WP_014651882.1">
    <property type="nucleotide sequence ID" value="NC_017672.3"/>
</dbReference>
<proteinExistence type="predicted"/>
<dbReference type="Gene3D" id="1.10.1670.10">
    <property type="entry name" value="Helix-hairpin-Helix base-excision DNA repair enzymes (C-terminal)"/>
    <property type="match status" value="1"/>
</dbReference>
<dbReference type="GO" id="GO:0043916">
    <property type="term" value="F:DNA-7-methylguanine glycosylase activity"/>
    <property type="evidence" value="ECO:0007669"/>
    <property type="project" value="TreeGrafter"/>
</dbReference>
<name>I0BN11_9BACL</name>
<evidence type="ECO:0000256" key="1">
    <source>
        <dbReference type="ARBA" id="ARBA00000086"/>
    </source>
</evidence>
<dbReference type="InterPro" id="IPR012904">
    <property type="entry name" value="OGG_N"/>
</dbReference>
<dbReference type="PATRIC" id="fig|997761.3.peg.4808"/>
<dbReference type="InterPro" id="IPR037046">
    <property type="entry name" value="AlkA_N_sf"/>
</dbReference>
<evidence type="ECO:0000256" key="2">
    <source>
        <dbReference type="ARBA" id="ARBA00012000"/>
    </source>
</evidence>
<evidence type="ECO:0000256" key="4">
    <source>
        <dbReference type="ARBA" id="ARBA00022801"/>
    </source>
</evidence>
<feature type="domain" description="HhH-GPD" evidence="6">
    <location>
        <begin position="139"/>
        <end position="304"/>
    </location>
</feature>
<organism evidence="8 9">
    <name type="scientific">Paenibacillus mucilaginosus K02</name>
    <dbReference type="NCBI Taxonomy" id="997761"/>
    <lineage>
        <taxon>Bacteria</taxon>
        <taxon>Bacillati</taxon>
        <taxon>Bacillota</taxon>
        <taxon>Bacilli</taxon>
        <taxon>Bacillales</taxon>
        <taxon>Paenibacillaceae</taxon>
        <taxon>Paenibacillus</taxon>
    </lineage>
</organism>
<dbReference type="GO" id="GO:0006289">
    <property type="term" value="P:nucleotide-excision repair"/>
    <property type="evidence" value="ECO:0007669"/>
    <property type="project" value="InterPro"/>
</dbReference>
<dbReference type="KEGG" id="pmw:B2K_24245"/>
<evidence type="ECO:0000259" key="6">
    <source>
        <dbReference type="SMART" id="SM00478"/>
    </source>
</evidence>
<keyword evidence="3" id="KW-0227">DNA damage</keyword>
<dbReference type="InterPro" id="IPR023170">
    <property type="entry name" value="HhH_base_excis_C"/>
</dbReference>
<gene>
    <name evidence="8" type="ORF">B2K_24245</name>
</gene>
<dbReference type="Pfam" id="PF00730">
    <property type="entry name" value="HhH-GPD"/>
    <property type="match status" value="1"/>
</dbReference>
<dbReference type="PANTHER" id="PTHR43003:SF12">
    <property type="entry name" value="DNA-3-METHYLADENINE GLYCOSYLASE"/>
    <property type="match status" value="1"/>
</dbReference>
<dbReference type="EMBL" id="CP003422">
    <property type="protein sequence ID" value="AFH63758.1"/>
    <property type="molecule type" value="Genomic_DNA"/>
</dbReference>
<reference evidence="8 9" key="1">
    <citation type="submission" date="2013-06" db="EMBL/GenBank/DDBJ databases">
        <title>Complete genome sequence of Paenibacillus mucilaginosus K02.</title>
        <authorList>
            <person name="Xiao B."/>
            <person name="Sun L."/>
            <person name="Xiao L."/>
            <person name="Lian B."/>
        </authorList>
    </citation>
    <scope>NUCLEOTIDE SEQUENCE [LARGE SCALE GENOMIC DNA]</scope>
    <source>
        <strain evidence="8 9">K02</strain>
    </source>
</reference>
<dbReference type="SUPFAM" id="SSF48150">
    <property type="entry name" value="DNA-glycosylase"/>
    <property type="match status" value="1"/>
</dbReference>
<dbReference type="AlphaFoldDB" id="I0BN11"/>
<dbReference type="GO" id="GO:0032131">
    <property type="term" value="F:alkylated DNA binding"/>
    <property type="evidence" value="ECO:0007669"/>
    <property type="project" value="TreeGrafter"/>
</dbReference>
<dbReference type="CDD" id="cd00056">
    <property type="entry name" value="ENDO3c"/>
    <property type="match status" value="1"/>
</dbReference>
<dbReference type="PANTHER" id="PTHR43003">
    <property type="entry name" value="DNA-3-METHYLADENINE GLYCOSYLASE"/>
    <property type="match status" value="1"/>
</dbReference>
<dbReference type="Gene3D" id="1.10.340.30">
    <property type="entry name" value="Hypothetical protein, domain 2"/>
    <property type="match status" value="1"/>
</dbReference>
<evidence type="ECO:0000256" key="5">
    <source>
        <dbReference type="ARBA" id="ARBA00023204"/>
    </source>
</evidence>
<dbReference type="SMART" id="SM00478">
    <property type="entry name" value="ENDO3c"/>
    <property type="match status" value="1"/>
</dbReference>
<dbReference type="InterPro" id="IPR010316">
    <property type="entry name" value="AlkA_N"/>
</dbReference>
<evidence type="ECO:0000256" key="3">
    <source>
        <dbReference type="ARBA" id="ARBA00022763"/>
    </source>
</evidence>
<sequence>MPLQDTHALTFSLTVPPDFRFAPCLDYMARSDNESLFEVRDGGVNRLLLLSGEPVLLRITAEEEQTLTVRVLAGAWKGEAARVEAERYIRDWFDLDRDLEPFYRLAMGHGVLGGLAREFNGLRLVGVPDLFEAICWAIVGQQVNLAFAYTLKRRLTETYGDSLEWEGRIYRHFPRPGQLAAAEPEALGALQLTRMKSAAVLDVARRMSGGALSREGLLALGSFRAAEEQLLQIRGVGPWTSQYVRMRCLRDPEAYPVGDVGLHNAVRLLLGLDRKPTLPELQALFADWPGWEAYAAFYLWRALY</sequence>
<dbReference type="HOGENOM" id="CLU_000445_72_3_9"/>
<dbReference type="GO" id="GO:0005737">
    <property type="term" value="C:cytoplasm"/>
    <property type="evidence" value="ECO:0007669"/>
    <property type="project" value="TreeGrafter"/>
</dbReference>
<dbReference type="InterPro" id="IPR003265">
    <property type="entry name" value="HhH-GPD_domain"/>
</dbReference>
<dbReference type="GO" id="GO:0006285">
    <property type="term" value="P:base-excision repair, AP site formation"/>
    <property type="evidence" value="ECO:0007669"/>
    <property type="project" value="TreeGrafter"/>
</dbReference>
<dbReference type="GO" id="GO:0008725">
    <property type="term" value="F:DNA-3-methyladenine glycosylase activity"/>
    <property type="evidence" value="ECO:0007669"/>
    <property type="project" value="TreeGrafter"/>
</dbReference>
<dbReference type="Proteomes" id="UP000007392">
    <property type="component" value="Chromosome"/>
</dbReference>
<evidence type="ECO:0000313" key="8">
    <source>
        <dbReference type="EMBL" id="AFH63758.1"/>
    </source>
</evidence>
<dbReference type="InterPro" id="IPR011257">
    <property type="entry name" value="DNA_glycosylase"/>
</dbReference>
<dbReference type="SMART" id="SM01009">
    <property type="entry name" value="AlkA_N"/>
    <property type="match status" value="1"/>
</dbReference>
<dbReference type="GO" id="GO:0008534">
    <property type="term" value="F:oxidized purine nucleobase lesion DNA N-glycosylase activity"/>
    <property type="evidence" value="ECO:0007669"/>
    <property type="project" value="InterPro"/>
</dbReference>
<dbReference type="Pfam" id="PF07934">
    <property type="entry name" value="OGG_N"/>
    <property type="match status" value="1"/>
</dbReference>
<keyword evidence="4" id="KW-0378">Hydrolase</keyword>
<dbReference type="GO" id="GO:0006307">
    <property type="term" value="P:DNA alkylation repair"/>
    <property type="evidence" value="ECO:0007669"/>
    <property type="project" value="TreeGrafter"/>
</dbReference>